<dbReference type="FunCoup" id="A0A0E1RUM0">
    <property type="interactions" value="26"/>
</dbReference>
<evidence type="ECO:0000259" key="3">
    <source>
        <dbReference type="PROSITE" id="PS50222"/>
    </source>
</evidence>
<proteinExistence type="predicted"/>
<evidence type="ECO:0000256" key="1">
    <source>
        <dbReference type="ARBA" id="ARBA00022729"/>
    </source>
</evidence>
<evidence type="ECO:0000313" key="4">
    <source>
        <dbReference type="EMBL" id="EAS27963.1"/>
    </source>
</evidence>
<dbReference type="GeneID" id="4558281"/>
<dbReference type="InterPro" id="IPR002048">
    <property type="entry name" value="EF_hand_dom"/>
</dbReference>
<dbReference type="KEGG" id="cim:CIMG_09167"/>
<dbReference type="InterPro" id="IPR011992">
    <property type="entry name" value="EF-hand-dom_pair"/>
</dbReference>
<keyword evidence="1 2" id="KW-0732">Signal</keyword>
<dbReference type="GO" id="GO:0005793">
    <property type="term" value="C:endoplasmic reticulum-Golgi intermediate compartment"/>
    <property type="evidence" value="ECO:0007669"/>
    <property type="project" value="TreeGrafter"/>
</dbReference>
<dbReference type="PROSITE" id="PS50222">
    <property type="entry name" value="EF_HAND_2"/>
    <property type="match status" value="1"/>
</dbReference>
<dbReference type="InterPro" id="IPR040250">
    <property type="entry name" value="Nucleobindin"/>
</dbReference>
<dbReference type="VEuPathDB" id="FungiDB:CIMG_09167"/>
<accession>A0A0E1RUM0</accession>
<reference evidence="5" key="1">
    <citation type="journal article" date="2009" name="Genome Res.">
        <title>Comparative genomic analyses of the human fungal pathogens Coccidioides and their relatives.</title>
        <authorList>
            <person name="Sharpton T.J."/>
            <person name="Stajich J.E."/>
            <person name="Rounsley S.D."/>
            <person name="Gardner M.J."/>
            <person name="Wortman J.R."/>
            <person name="Jordar V.S."/>
            <person name="Maiti R."/>
            <person name="Kodira C.D."/>
            <person name="Neafsey D.E."/>
            <person name="Zeng Q."/>
            <person name="Hung C.-Y."/>
            <person name="McMahan C."/>
            <person name="Muszewska A."/>
            <person name="Grynberg M."/>
            <person name="Mandel M.A."/>
            <person name="Kellner E.M."/>
            <person name="Barker B.M."/>
            <person name="Galgiani J.N."/>
            <person name="Orbach M.J."/>
            <person name="Kirkland T.N."/>
            <person name="Cole G.T."/>
            <person name="Henn M.R."/>
            <person name="Birren B.W."/>
            <person name="Taylor J.W."/>
        </authorList>
    </citation>
    <scope>NUCLEOTIDE SEQUENCE [LARGE SCALE GENOMIC DNA]</scope>
    <source>
        <strain evidence="5">RS</strain>
    </source>
</reference>
<feature type="chain" id="PRO_5002385622" evidence="2">
    <location>
        <begin position="21"/>
        <end position="199"/>
    </location>
</feature>
<dbReference type="Gene3D" id="1.10.238.10">
    <property type="entry name" value="EF-hand"/>
    <property type="match status" value="1"/>
</dbReference>
<dbReference type="Proteomes" id="UP000001261">
    <property type="component" value="Unassembled WGS sequence"/>
</dbReference>
<reference evidence="5" key="2">
    <citation type="journal article" date="2010" name="Genome Res.">
        <title>Population genomic sequencing of Coccidioides fungi reveals recent hybridization and transposon control.</title>
        <authorList>
            <person name="Neafsey D.E."/>
            <person name="Barker B.M."/>
            <person name="Sharpton T.J."/>
            <person name="Stajich J.E."/>
            <person name="Park D.J."/>
            <person name="Whiston E."/>
            <person name="Hung C.-Y."/>
            <person name="McMahan C."/>
            <person name="White J."/>
            <person name="Sykes S."/>
            <person name="Heiman D."/>
            <person name="Young S."/>
            <person name="Zeng Q."/>
            <person name="Abouelleil A."/>
            <person name="Aftuck L."/>
            <person name="Bessette D."/>
            <person name="Brown A."/>
            <person name="FitzGerald M."/>
            <person name="Lui A."/>
            <person name="Macdonald J.P."/>
            <person name="Priest M."/>
            <person name="Orbach M.J."/>
            <person name="Galgiani J.N."/>
            <person name="Kirkland T.N."/>
            <person name="Cole G.T."/>
            <person name="Birren B.W."/>
            <person name="Henn M.R."/>
            <person name="Taylor J.W."/>
            <person name="Rounsley S.D."/>
        </authorList>
    </citation>
    <scope>GENOME REANNOTATION</scope>
    <source>
        <strain evidence="5">RS</strain>
    </source>
</reference>
<gene>
    <name evidence="4" type="ORF">CIMG_09167</name>
</gene>
<dbReference type="EMBL" id="GG704915">
    <property type="protein sequence ID" value="EAS27963.1"/>
    <property type="molecule type" value="Genomic_DNA"/>
</dbReference>
<evidence type="ECO:0000256" key="2">
    <source>
        <dbReference type="SAM" id="SignalP"/>
    </source>
</evidence>
<dbReference type="InParanoid" id="A0A0E1RUM0"/>
<dbReference type="SUPFAM" id="SSF47473">
    <property type="entry name" value="EF-hand"/>
    <property type="match status" value="1"/>
</dbReference>
<dbReference type="GO" id="GO:0005509">
    <property type="term" value="F:calcium ion binding"/>
    <property type="evidence" value="ECO:0007669"/>
    <property type="project" value="InterPro"/>
</dbReference>
<dbReference type="PANTHER" id="PTHR19237:SF20">
    <property type="entry name" value="NUCLEOBINDIN 1"/>
    <property type="match status" value="1"/>
</dbReference>
<sequence>MAVIHSLLIALLVAMPLISAHIPEVPPDADWETRHMIEEHHISDFDAASFFLLHDYDSTGTWTPEEVRKTYGLDDESNSNLTEDRKKQILTEVFAIFDPKRTGVITKEEWLRLSKEGKKLPDFGVGPGHHGDMEYEYEIHHFEKYHGENARPEDLTHPEDIEHFRRHDEEEHAQNKLDQLQMMSIVEANIPEKFKRSTS</sequence>
<dbReference type="AlphaFoldDB" id="A0A0E1RUM0"/>
<dbReference type="OrthoDB" id="289247at2759"/>
<keyword evidence="5" id="KW-1185">Reference proteome</keyword>
<dbReference type="OMA" id="ADWMTKH"/>
<dbReference type="PANTHER" id="PTHR19237">
    <property type="entry name" value="NUCLEOBINDIN"/>
    <property type="match status" value="1"/>
</dbReference>
<feature type="signal peptide" evidence="2">
    <location>
        <begin position="1"/>
        <end position="20"/>
    </location>
</feature>
<feature type="domain" description="EF-hand" evidence="3">
    <location>
        <begin position="85"/>
        <end position="120"/>
    </location>
</feature>
<protein>
    <submittedName>
        <fullName evidence="4">Secretory pathway protein</fullName>
    </submittedName>
</protein>
<dbReference type="RefSeq" id="XP_001239546.1">
    <property type="nucleotide sequence ID" value="XM_001239545.2"/>
</dbReference>
<organism evidence="4 5">
    <name type="scientific">Coccidioides immitis (strain RS)</name>
    <name type="common">Valley fever fungus</name>
    <dbReference type="NCBI Taxonomy" id="246410"/>
    <lineage>
        <taxon>Eukaryota</taxon>
        <taxon>Fungi</taxon>
        <taxon>Dikarya</taxon>
        <taxon>Ascomycota</taxon>
        <taxon>Pezizomycotina</taxon>
        <taxon>Eurotiomycetes</taxon>
        <taxon>Eurotiomycetidae</taxon>
        <taxon>Onygenales</taxon>
        <taxon>Onygenaceae</taxon>
        <taxon>Coccidioides</taxon>
    </lineage>
</organism>
<name>A0A0E1RUM0_COCIM</name>
<evidence type="ECO:0000313" key="5">
    <source>
        <dbReference type="Proteomes" id="UP000001261"/>
    </source>
</evidence>